<gene>
    <name evidence="1" type="ORF">FGIG_05492</name>
</gene>
<evidence type="ECO:0000313" key="1">
    <source>
        <dbReference type="EMBL" id="TPP57866.1"/>
    </source>
</evidence>
<dbReference type="AlphaFoldDB" id="A0A504YBF6"/>
<name>A0A504YBF6_FASGI</name>
<dbReference type="EMBL" id="SUNJ01012659">
    <property type="protein sequence ID" value="TPP57866.1"/>
    <property type="molecule type" value="Genomic_DNA"/>
</dbReference>
<protein>
    <submittedName>
        <fullName evidence="1">Putative nanos RNA binding domain</fullName>
    </submittedName>
</protein>
<proteinExistence type="predicted"/>
<reference evidence="1 2" key="1">
    <citation type="submission" date="2019-04" db="EMBL/GenBank/DDBJ databases">
        <title>Annotation for the trematode Fasciola gigantica.</title>
        <authorList>
            <person name="Choi Y.-J."/>
        </authorList>
    </citation>
    <scope>NUCLEOTIDE SEQUENCE [LARGE SCALE GENOMIC DNA]</scope>
    <source>
        <strain evidence="1">Uganda_cow_1</strain>
    </source>
</reference>
<evidence type="ECO:0000313" key="2">
    <source>
        <dbReference type="Proteomes" id="UP000316759"/>
    </source>
</evidence>
<dbReference type="Proteomes" id="UP000316759">
    <property type="component" value="Unassembled WGS sequence"/>
</dbReference>
<comment type="caution">
    <text evidence="1">The sequence shown here is derived from an EMBL/GenBank/DDBJ whole genome shotgun (WGS) entry which is preliminary data.</text>
</comment>
<organism evidence="1 2">
    <name type="scientific">Fasciola gigantica</name>
    <name type="common">Giant liver fluke</name>
    <dbReference type="NCBI Taxonomy" id="46835"/>
    <lineage>
        <taxon>Eukaryota</taxon>
        <taxon>Metazoa</taxon>
        <taxon>Spiralia</taxon>
        <taxon>Lophotrochozoa</taxon>
        <taxon>Platyhelminthes</taxon>
        <taxon>Trematoda</taxon>
        <taxon>Digenea</taxon>
        <taxon>Plagiorchiida</taxon>
        <taxon>Echinostomata</taxon>
        <taxon>Echinostomatoidea</taxon>
        <taxon>Fasciolidae</taxon>
        <taxon>Fasciola</taxon>
    </lineage>
</organism>
<feature type="non-terminal residue" evidence="1">
    <location>
        <position position="48"/>
    </location>
</feature>
<accession>A0A504YBF6</accession>
<sequence length="48" mass="5094">MCIVSRSLIGCCCTAHGLVGYSGMSLRLTSARPVRGQQTRFGGLKCDC</sequence>
<keyword evidence="2" id="KW-1185">Reference proteome</keyword>